<feature type="signal peptide" evidence="6">
    <location>
        <begin position="1"/>
        <end position="20"/>
    </location>
</feature>
<feature type="non-terminal residue" evidence="8">
    <location>
        <position position="552"/>
    </location>
</feature>
<evidence type="ECO:0000256" key="2">
    <source>
        <dbReference type="ARBA" id="ARBA00022670"/>
    </source>
</evidence>
<dbReference type="PRINTS" id="PR00723">
    <property type="entry name" value="SUBTILISIN"/>
</dbReference>
<dbReference type="PROSITE" id="PS00138">
    <property type="entry name" value="SUBTILASE_SER"/>
    <property type="match status" value="1"/>
</dbReference>
<dbReference type="Pfam" id="PF00082">
    <property type="entry name" value="Peptidase_S8"/>
    <property type="match status" value="1"/>
</dbReference>
<keyword evidence="2 5" id="KW-0645">Protease</keyword>
<dbReference type="InterPro" id="IPR015500">
    <property type="entry name" value="Peptidase_S8_subtilisin-rel"/>
</dbReference>
<comment type="caution">
    <text evidence="8">The sequence shown here is derived from an EMBL/GenBank/DDBJ whole genome shotgun (WGS) entry which is preliminary data.</text>
</comment>
<feature type="chain" id="PRO_5028414484" description="Peptidase S8/S53 domain-containing protein" evidence="6">
    <location>
        <begin position="21"/>
        <end position="552"/>
    </location>
</feature>
<dbReference type="PANTHER" id="PTHR43806:SF67">
    <property type="entry name" value="EGF-LIKE DOMAIN-CONTAINING PROTEIN"/>
    <property type="match status" value="1"/>
</dbReference>
<proteinExistence type="inferred from homology"/>
<reference evidence="8" key="1">
    <citation type="journal article" date="2020" name="mSystems">
        <title>Genome- and Community-Level Interaction Insights into Carbon Utilization and Element Cycling Functions of Hydrothermarchaeota in Hydrothermal Sediment.</title>
        <authorList>
            <person name="Zhou Z."/>
            <person name="Liu Y."/>
            <person name="Xu W."/>
            <person name="Pan J."/>
            <person name="Luo Z.H."/>
            <person name="Li M."/>
        </authorList>
    </citation>
    <scope>NUCLEOTIDE SEQUENCE [LARGE SCALE GENOMIC DNA]</scope>
    <source>
        <strain evidence="8">HyVt-237</strain>
    </source>
</reference>
<accession>A0A7C1B9V6</accession>
<dbReference type="EMBL" id="DRBW01000079">
    <property type="protein sequence ID" value="HDM89991.1"/>
    <property type="molecule type" value="Genomic_DNA"/>
</dbReference>
<keyword evidence="4 5" id="KW-0720">Serine protease</keyword>
<dbReference type="InterPro" id="IPR000209">
    <property type="entry name" value="Peptidase_S8/S53_dom"/>
</dbReference>
<sequence>MAKKFILAAGMVALISTLNAGTIAPDLMRKLKDMKQREKVRAIVGLKDQADLSLFEKDRNDLKIQYLKDFARRTQQGVVEYARDLGAEVLKRWWISNAFMISATPEAIRRIAERPEVAVIEPLRKFHILGERSKGGSPETPGWNISKINADDVWTLGYTGQGVLLGNLDTGVDINHPALQGKYAGYWYDAVNGYSTPYDDNGHGTHTMGTICGGDGPGPFVNDIGVAPGATFVAAKAFDSYGSGATDWILNAMQWFANLVGNGVPVRIVSNSWGNTNPTSTTFWNAVMNWRNLGIIPVFAIGNNGPGAGTANIPGNYPTVIGVGATNSSDVIASFSARGPAPNQYPWNDTANWPASDWNYIKPDVCAPGVSVNSSVPGSGYESWDGTSMACPHVTGTVALMLQKNPDLDFETIYDILINNSVHLGSPYPNNTYGWGRIDALAAVQATPAAGTPDIDVTPLSFEVTLEPGESIDTLLTITNTGDGDLIFNIDISEGELLSMPAGYVHWETRKGAPDPFRGIEPAKGQGGPDAFGYRWIDSNEPGGPSYNWVEI</sequence>
<dbReference type="Gene3D" id="3.40.50.200">
    <property type="entry name" value="Peptidase S8/S53 domain"/>
    <property type="match status" value="1"/>
</dbReference>
<feature type="domain" description="Peptidase S8/S53" evidence="7">
    <location>
        <begin position="160"/>
        <end position="436"/>
    </location>
</feature>
<feature type="active site" description="Charge relay system" evidence="5">
    <location>
        <position position="388"/>
    </location>
</feature>
<keyword evidence="3 5" id="KW-0378">Hydrolase</keyword>
<protein>
    <recommendedName>
        <fullName evidence="7">Peptidase S8/S53 domain-containing protein</fullName>
    </recommendedName>
</protein>
<feature type="active site" description="Charge relay system" evidence="5">
    <location>
        <position position="203"/>
    </location>
</feature>
<dbReference type="GO" id="GO:0004252">
    <property type="term" value="F:serine-type endopeptidase activity"/>
    <property type="evidence" value="ECO:0007669"/>
    <property type="project" value="UniProtKB-UniRule"/>
</dbReference>
<evidence type="ECO:0000256" key="3">
    <source>
        <dbReference type="ARBA" id="ARBA00022801"/>
    </source>
</evidence>
<name>A0A7C1B9V6_UNCW3</name>
<dbReference type="PROSITE" id="PS51892">
    <property type="entry name" value="SUBTILASE"/>
    <property type="match status" value="1"/>
</dbReference>
<evidence type="ECO:0000256" key="1">
    <source>
        <dbReference type="ARBA" id="ARBA00011073"/>
    </source>
</evidence>
<keyword evidence="6" id="KW-0732">Signal</keyword>
<evidence type="ECO:0000256" key="4">
    <source>
        <dbReference type="ARBA" id="ARBA00022825"/>
    </source>
</evidence>
<evidence type="ECO:0000259" key="7">
    <source>
        <dbReference type="Pfam" id="PF00082"/>
    </source>
</evidence>
<dbReference type="Proteomes" id="UP000885931">
    <property type="component" value="Unassembled WGS sequence"/>
</dbReference>
<dbReference type="InterPro" id="IPR036852">
    <property type="entry name" value="Peptidase_S8/S53_dom_sf"/>
</dbReference>
<dbReference type="InterPro" id="IPR023828">
    <property type="entry name" value="Peptidase_S8_Ser-AS"/>
</dbReference>
<feature type="active site" description="Charge relay system" evidence="5">
    <location>
        <position position="169"/>
    </location>
</feature>
<dbReference type="InterPro" id="IPR050131">
    <property type="entry name" value="Peptidase_S8_subtilisin-like"/>
</dbReference>
<dbReference type="PANTHER" id="PTHR43806">
    <property type="entry name" value="PEPTIDASE S8"/>
    <property type="match status" value="1"/>
</dbReference>
<gene>
    <name evidence="8" type="ORF">ENG67_02145</name>
</gene>
<dbReference type="GO" id="GO:0006508">
    <property type="term" value="P:proteolysis"/>
    <property type="evidence" value="ECO:0007669"/>
    <property type="project" value="UniProtKB-KW"/>
</dbReference>
<dbReference type="SUPFAM" id="SSF52743">
    <property type="entry name" value="Subtilisin-like"/>
    <property type="match status" value="1"/>
</dbReference>
<comment type="similarity">
    <text evidence="1 5">Belongs to the peptidase S8 family.</text>
</comment>
<organism evidence="8">
    <name type="scientific">candidate division WOR-3 bacterium</name>
    <dbReference type="NCBI Taxonomy" id="2052148"/>
    <lineage>
        <taxon>Bacteria</taxon>
        <taxon>Bacteria division WOR-3</taxon>
    </lineage>
</organism>
<evidence type="ECO:0000313" key="8">
    <source>
        <dbReference type="EMBL" id="HDM89991.1"/>
    </source>
</evidence>
<evidence type="ECO:0000256" key="6">
    <source>
        <dbReference type="SAM" id="SignalP"/>
    </source>
</evidence>
<dbReference type="AlphaFoldDB" id="A0A7C1B9V6"/>
<evidence type="ECO:0000256" key="5">
    <source>
        <dbReference type="PROSITE-ProRule" id="PRU01240"/>
    </source>
</evidence>